<dbReference type="EMBL" id="CM042014">
    <property type="protein sequence ID" value="KAI3721056.1"/>
    <property type="molecule type" value="Genomic_DNA"/>
</dbReference>
<keyword evidence="2" id="KW-1185">Reference proteome</keyword>
<dbReference type="Proteomes" id="UP001055811">
    <property type="component" value="Linkage Group LG06"/>
</dbReference>
<evidence type="ECO:0000313" key="1">
    <source>
        <dbReference type="EMBL" id="KAI3721056.1"/>
    </source>
</evidence>
<sequence>MLSMQQRRVISPSLATTKSSKKNKMFAESTIHGISSSRCIFTIHADFVESVKNNFLLDNKILIVGQEGLRCRLMARKRRKPEEPNMRKRLKEKNDNLVESSSKASVPTLVVATFSVTMNNRSRLMVLLLKRLSNYRSGFTSKVWNTVIKHDKEDYTSIIHGKYSHEKTVATSSVAGKYIIIKNMNVAAYVCDYILGGELNGSRSTKEVFLEPRVPQECKLPTSLPRRGVLKNWSQNHNILKEIYRMLLFFHEVLSDSLKKRDYDEQLRKKESKTLSHKSPGTSQQENGDYCSVESRRIQCTKCGHSHIWICTNRIKSKARWCRLEKRKNKRNLIPSIYFIDFWSLEKLRRLLCCNRIVVNIIKQKMVMGGWYTKAHSALMGLLRWKYRMLLSFDENGFS</sequence>
<evidence type="ECO:0000313" key="2">
    <source>
        <dbReference type="Proteomes" id="UP001055811"/>
    </source>
</evidence>
<name>A0ACB9BFP1_CICIN</name>
<accession>A0ACB9BFP1</accession>
<reference evidence="1 2" key="2">
    <citation type="journal article" date="2022" name="Mol. Ecol. Resour.">
        <title>The genomes of chicory, endive, great burdock and yacon provide insights into Asteraceae paleo-polyploidization history and plant inulin production.</title>
        <authorList>
            <person name="Fan W."/>
            <person name="Wang S."/>
            <person name="Wang H."/>
            <person name="Wang A."/>
            <person name="Jiang F."/>
            <person name="Liu H."/>
            <person name="Zhao H."/>
            <person name="Xu D."/>
            <person name="Zhang Y."/>
        </authorList>
    </citation>
    <scope>NUCLEOTIDE SEQUENCE [LARGE SCALE GENOMIC DNA]</scope>
    <source>
        <strain evidence="2">cv. Punajuju</strain>
        <tissue evidence="1">Leaves</tissue>
    </source>
</reference>
<reference evidence="2" key="1">
    <citation type="journal article" date="2022" name="Mol. Ecol. Resour.">
        <title>The genomes of chicory, endive, great burdock and yacon provide insights into Asteraceae palaeo-polyploidization history and plant inulin production.</title>
        <authorList>
            <person name="Fan W."/>
            <person name="Wang S."/>
            <person name="Wang H."/>
            <person name="Wang A."/>
            <person name="Jiang F."/>
            <person name="Liu H."/>
            <person name="Zhao H."/>
            <person name="Xu D."/>
            <person name="Zhang Y."/>
        </authorList>
    </citation>
    <scope>NUCLEOTIDE SEQUENCE [LARGE SCALE GENOMIC DNA]</scope>
    <source>
        <strain evidence="2">cv. Punajuju</strain>
    </source>
</reference>
<proteinExistence type="predicted"/>
<comment type="caution">
    <text evidence="1">The sequence shown here is derived from an EMBL/GenBank/DDBJ whole genome shotgun (WGS) entry which is preliminary data.</text>
</comment>
<gene>
    <name evidence="1" type="ORF">L2E82_32059</name>
</gene>
<organism evidence="1 2">
    <name type="scientific">Cichorium intybus</name>
    <name type="common">Chicory</name>
    <dbReference type="NCBI Taxonomy" id="13427"/>
    <lineage>
        <taxon>Eukaryota</taxon>
        <taxon>Viridiplantae</taxon>
        <taxon>Streptophyta</taxon>
        <taxon>Embryophyta</taxon>
        <taxon>Tracheophyta</taxon>
        <taxon>Spermatophyta</taxon>
        <taxon>Magnoliopsida</taxon>
        <taxon>eudicotyledons</taxon>
        <taxon>Gunneridae</taxon>
        <taxon>Pentapetalae</taxon>
        <taxon>asterids</taxon>
        <taxon>campanulids</taxon>
        <taxon>Asterales</taxon>
        <taxon>Asteraceae</taxon>
        <taxon>Cichorioideae</taxon>
        <taxon>Cichorieae</taxon>
        <taxon>Cichoriinae</taxon>
        <taxon>Cichorium</taxon>
    </lineage>
</organism>
<protein>
    <submittedName>
        <fullName evidence="1">Uncharacterized protein</fullName>
    </submittedName>
</protein>